<evidence type="ECO:0000313" key="2">
    <source>
        <dbReference type="EMBL" id="MBS4191770.1"/>
    </source>
</evidence>
<comment type="caution">
    <text evidence="2">The sequence shown here is derived from an EMBL/GenBank/DDBJ whole genome shotgun (WGS) entry which is preliminary data.</text>
</comment>
<evidence type="ECO:0000313" key="3">
    <source>
        <dbReference type="Proteomes" id="UP000681027"/>
    </source>
</evidence>
<name>A0ABS5NVC1_9BACI</name>
<accession>A0ABS5NVC1</accession>
<keyword evidence="3" id="KW-1185">Reference proteome</keyword>
<feature type="transmembrane region" description="Helical" evidence="1">
    <location>
        <begin position="6"/>
        <end position="28"/>
    </location>
</feature>
<dbReference type="EMBL" id="JAGYPM010000003">
    <property type="protein sequence ID" value="MBS4191770.1"/>
    <property type="molecule type" value="Genomic_DNA"/>
</dbReference>
<dbReference type="RefSeq" id="WP_213103179.1">
    <property type="nucleotide sequence ID" value="NZ_JAGYPM010000003.1"/>
</dbReference>
<keyword evidence="1" id="KW-0812">Transmembrane</keyword>
<dbReference type="Proteomes" id="UP000681027">
    <property type="component" value="Unassembled WGS sequence"/>
</dbReference>
<evidence type="ECO:0000256" key="1">
    <source>
        <dbReference type="SAM" id="Phobius"/>
    </source>
</evidence>
<reference evidence="2 3" key="1">
    <citation type="submission" date="2021-05" db="EMBL/GenBank/DDBJ databases">
        <title>Novel Bacillus species.</title>
        <authorList>
            <person name="Liu G."/>
        </authorList>
    </citation>
    <scope>NUCLEOTIDE SEQUENCE [LARGE SCALE GENOMIC DNA]</scope>
    <source>
        <strain evidence="2 3">FJAT-49705</strain>
    </source>
</reference>
<keyword evidence="1" id="KW-0472">Membrane</keyword>
<keyword evidence="1" id="KW-1133">Transmembrane helix</keyword>
<protein>
    <submittedName>
        <fullName evidence="2">Uncharacterized protein</fullName>
    </submittedName>
</protein>
<organism evidence="2 3">
    <name type="scientific">Cytobacillus citreus</name>
    <dbReference type="NCBI Taxonomy" id="2833586"/>
    <lineage>
        <taxon>Bacteria</taxon>
        <taxon>Bacillati</taxon>
        <taxon>Bacillota</taxon>
        <taxon>Bacilli</taxon>
        <taxon>Bacillales</taxon>
        <taxon>Bacillaceae</taxon>
        <taxon>Cytobacillus</taxon>
    </lineage>
</organism>
<gene>
    <name evidence="2" type="ORF">KHA94_16390</name>
</gene>
<sequence>MVAINWMTVIVSVVASTITAIIVAKFMLDKILFELNNSDDRFLKQLELLRNETLSILKKKTL</sequence>
<proteinExistence type="predicted"/>